<dbReference type="CDD" id="cd19081">
    <property type="entry name" value="AKR_AKR9C1"/>
    <property type="match status" value="1"/>
</dbReference>
<dbReference type="InterPro" id="IPR023210">
    <property type="entry name" value="NADP_OxRdtase_dom"/>
</dbReference>
<sequence>MDYRRLGRSGLKVSAIALGTAQCDWWVDEATSRRLFDTYVESGGNLIDTADVYPVFADGVGGRAAEEFVGRWLQTTTKRHEVLLATKVSGRMGPGPNDEGLSWRHIVKAVEGSLSRLQVDCIDLYQAHDDYDDVPVEETLRAFDHLVQRGLVRYVGCSNFKAWRLMKSLAISERSALAGYVSVQERYNLLERDRIESELQPLCVEEGVGLLPYNPLAKGFLCGLYQQQAALPGSPRAAGVQRDYFNARNWQALEVLRRIAQERDASCTQVSLAWLLSRPAVVAPVVGASSVGQLREIMAAPQLQLSQAELYRLNQASAVPAA</sequence>
<dbReference type="RefSeq" id="WP_150051131.1">
    <property type="nucleotide sequence ID" value="NZ_VWPC01000012.1"/>
</dbReference>
<dbReference type="FunFam" id="3.20.20.100:FF:000004">
    <property type="entry name" value="Oxidoreductase, aldo/keto reductase"/>
    <property type="match status" value="1"/>
</dbReference>
<evidence type="ECO:0000259" key="2">
    <source>
        <dbReference type="Pfam" id="PF00248"/>
    </source>
</evidence>
<proteinExistence type="predicted"/>
<evidence type="ECO:0000313" key="3">
    <source>
        <dbReference type="EMBL" id="KAA5841722.1"/>
    </source>
</evidence>
<dbReference type="PANTHER" id="PTHR43364">
    <property type="entry name" value="NADH-SPECIFIC METHYLGLYOXAL REDUCTASE-RELATED"/>
    <property type="match status" value="1"/>
</dbReference>
<dbReference type="InterPro" id="IPR050523">
    <property type="entry name" value="AKR_Detox_Biosynth"/>
</dbReference>
<dbReference type="Proteomes" id="UP000323924">
    <property type="component" value="Unassembled WGS sequence"/>
</dbReference>
<feature type="domain" description="NADP-dependent oxidoreductase" evidence="2">
    <location>
        <begin position="16"/>
        <end position="316"/>
    </location>
</feature>
<organism evidence="3 4">
    <name type="scientific">Pseudomonas chlororaphis</name>
    <dbReference type="NCBI Taxonomy" id="587753"/>
    <lineage>
        <taxon>Bacteria</taxon>
        <taxon>Pseudomonadati</taxon>
        <taxon>Pseudomonadota</taxon>
        <taxon>Gammaproteobacteria</taxon>
        <taxon>Pseudomonadales</taxon>
        <taxon>Pseudomonadaceae</taxon>
        <taxon>Pseudomonas</taxon>
    </lineage>
</organism>
<dbReference type="SUPFAM" id="SSF51430">
    <property type="entry name" value="NAD(P)-linked oxidoreductase"/>
    <property type="match status" value="1"/>
</dbReference>
<keyword evidence="1" id="KW-0560">Oxidoreductase</keyword>
<dbReference type="Pfam" id="PF00248">
    <property type="entry name" value="Aldo_ket_red"/>
    <property type="match status" value="1"/>
</dbReference>
<dbReference type="EMBL" id="VWPC01000012">
    <property type="protein sequence ID" value="KAA5841722.1"/>
    <property type="molecule type" value="Genomic_DNA"/>
</dbReference>
<dbReference type="AlphaFoldDB" id="A0AB34C581"/>
<accession>A0AB34C581</accession>
<gene>
    <name evidence="3" type="ORF">F2A38_14355</name>
</gene>
<evidence type="ECO:0000256" key="1">
    <source>
        <dbReference type="ARBA" id="ARBA00023002"/>
    </source>
</evidence>
<dbReference type="PANTHER" id="PTHR43364:SF6">
    <property type="entry name" value="OXIDOREDUCTASE-RELATED"/>
    <property type="match status" value="1"/>
</dbReference>
<dbReference type="GO" id="GO:0005829">
    <property type="term" value="C:cytosol"/>
    <property type="evidence" value="ECO:0007669"/>
    <property type="project" value="UniProtKB-ARBA"/>
</dbReference>
<dbReference type="Gene3D" id="3.20.20.100">
    <property type="entry name" value="NADP-dependent oxidoreductase domain"/>
    <property type="match status" value="1"/>
</dbReference>
<dbReference type="GO" id="GO:0016491">
    <property type="term" value="F:oxidoreductase activity"/>
    <property type="evidence" value="ECO:0007669"/>
    <property type="project" value="UniProtKB-KW"/>
</dbReference>
<dbReference type="InterPro" id="IPR036812">
    <property type="entry name" value="NAD(P)_OxRdtase_dom_sf"/>
</dbReference>
<name>A0AB34C581_9PSED</name>
<reference evidence="3 4" key="1">
    <citation type="submission" date="2019-09" db="EMBL/GenBank/DDBJ databases">
        <authorList>
            <person name="Vacheron J."/>
            <person name="Dubost A."/>
            <person name="Prigent-Combaret C."/>
            <person name="Muller D."/>
        </authorList>
    </citation>
    <scope>NUCLEOTIDE SEQUENCE [LARGE SCALE GENOMIC DNA]</scope>
    <source>
        <strain evidence="3 4">JV497</strain>
    </source>
</reference>
<comment type="caution">
    <text evidence="3">The sequence shown here is derived from an EMBL/GenBank/DDBJ whole genome shotgun (WGS) entry which is preliminary data.</text>
</comment>
<evidence type="ECO:0000313" key="4">
    <source>
        <dbReference type="Proteomes" id="UP000323924"/>
    </source>
</evidence>
<protein>
    <submittedName>
        <fullName evidence="3">Aldo/keto reductase</fullName>
    </submittedName>
</protein>